<dbReference type="InterPro" id="IPR015947">
    <property type="entry name" value="PUA-like_sf"/>
</dbReference>
<dbReference type="PANTHER" id="PTHR22807">
    <property type="entry name" value="NOP2 YEAST -RELATED NOL1/NOP2/FMU SUN DOMAIN-CONTAINING"/>
    <property type="match status" value="1"/>
</dbReference>
<dbReference type="STRING" id="307972.A0A2G8LQT4"/>
<dbReference type="InterPro" id="IPR049560">
    <property type="entry name" value="MeTrfase_RsmB-F_NOP2_cat"/>
</dbReference>
<evidence type="ECO:0000256" key="5">
    <source>
        <dbReference type="ARBA" id="ARBA00022884"/>
    </source>
</evidence>
<comment type="caution">
    <text evidence="6">Lacks conserved residue(s) required for the propagation of feature annotation.</text>
</comment>
<dbReference type="GO" id="GO:0001510">
    <property type="term" value="P:RNA methylation"/>
    <property type="evidence" value="ECO:0007669"/>
    <property type="project" value="InterPro"/>
</dbReference>
<dbReference type="InterPro" id="IPR018314">
    <property type="entry name" value="RsmB/NOL1/NOP2-like_CS"/>
</dbReference>
<sequence>MKQRHITFSVFGNLRALFLLLSETHKSSPILCKTEVFVRRTMAASPGYDVPIISFKDERVVEHLFSEFFPAEIVEEKGEDISRQEFQKLLEQMSYPPVYSTLRVNTHTHDIDQIKGDVENKLEEAESDHRFEVKKHPVLIDTLIVKSLSMAGDDFQPRSKIEVIIDPYCGSAVLHGANIFGRGVIGLSKGASQGDQVSIYVDLAGKCRRGFKEQYQKEKAFIANGILETSRQELFEGHQNTSGVAVRIKETFISNPSLSGLLPKKVFAQKIPSITCSHVLNPQPGECVLDMCAAPGGKTTHIATLMGNEGLVVALEKAKNKVRIIKKNARTLNLKIIKAFHKNAVNAVAPGAPEPSAQGRPPYKSGSFDRVLLDAPCSGTGQRAQIRCVNQVGFVKSFPSYQRSLFHKAVEAVKPGGTIVYSTCSLTTSENEAIVVWALKTFPEIKLEEQTPRLGKPGIRCHGLTDDQANKLQRFWPSSSLASNIEANCDNDTIGFFIAKFVKDMPPPLATPPSGYTFLLLPPWLHPFPGYTLFLPSWLTSFLGYTLPWLL</sequence>
<keyword evidence="10" id="KW-1185">Reference proteome</keyword>
<dbReference type="InterPro" id="IPR023267">
    <property type="entry name" value="RCMT"/>
</dbReference>
<keyword evidence="7" id="KW-0732">Signal</keyword>
<feature type="binding site" evidence="6">
    <location>
        <begin position="292"/>
        <end position="298"/>
    </location>
    <ligand>
        <name>S-adenosyl-L-methionine</name>
        <dbReference type="ChEBI" id="CHEBI:59789"/>
    </ligand>
</feature>
<evidence type="ECO:0000256" key="3">
    <source>
        <dbReference type="ARBA" id="ARBA00022679"/>
    </source>
</evidence>
<dbReference type="OrthoDB" id="260824at2759"/>
<dbReference type="AlphaFoldDB" id="A0A2G8LQT4"/>
<dbReference type="Gene3D" id="3.40.50.150">
    <property type="entry name" value="Vaccinia Virus protein VP39"/>
    <property type="match status" value="1"/>
</dbReference>
<dbReference type="CDD" id="cd02440">
    <property type="entry name" value="AdoMet_MTases"/>
    <property type="match status" value="1"/>
</dbReference>
<evidence type="ECO:0000313" key="10">
    <source>
        <dbReference type="Proteomes" id="UP000230750"/>
    </source>
</evidence>
<dbReference type="EMBL" id="MRZV01000010">
    <property type="protein sequence ID" value="PIK62540.1"/>
    <property type="molecule type" value="Genomic_DNA"/>
</dbReference>
<comment type="caution">
    <text evidence="9">The sequence shown here is derived from an EMBL/GenBank/DDBJ whole genome shotgun (WGS) entry which is preliminary data.</text>
</comment>
<dbReference type="SUPFAM" id="SSF53335">
    <property type="entry name" value="S-adenosyl-L-methionine-dependent methyltransferases"/>
    <property type="match status" value="1"/>
</dbReference>
<dbReference type="PRINTS" id="PR02008">
    <property type="entry name" value="RCMTFAMILY"/>
</dbReference>
<keyword evidence="5 6" id="KW-0694">RNA-binding</keyword>
<keyword evidence="4 6" id="KW-0949">S-adenosyl-L-methionine</keyword>
<evidence type="ECO:0000259" key="8">
    <source>
        <dbReference type="PROSITE" id="PS51686"/>
    </source>
</evidence>
<dbReference type="PROSITE" id="PS51686">
    <property type="entry name" value="SAM_MT_RSMB_NOP"/>
    <property type="match status" value="1"/>
</dbReference>
<dbReference type="GO" id="GO:0003723">
    <property type="term" value="F:RNA binding"/>
    <property type="evidence" value="ECO:0007669"/>
    <property type="project" value="UniProtKB-UniRule"/>
</dbReference>
<feature type="domain" description="SAM-dependent MTase RsmB/NOP-type" evidence="8">
    <location>
        <begin position="187"/>
        <end position="504"/>
    </location>
</feature>
<organism evidence="9 10">
    <name type="scientific">Stichopus japonicus</name>
    <name type="common">Sea cucumber</name>
    <dbReference type="NCBI Taxonomy" id="307972"/>
    <lineage>
        <taxon>Eukaryota</taxon>
        <taxon>Metazoa</taxon>
        <taxon>Echinodermata</taxon>
        <taxon>Eleutherozoa</taxon>
        <taxon>Echinozoa</taxon>
        <taxon>Holothuroidea</taxon>
        <taxon>Aspidochirotacea</taxon>
        <taxon>Aspidochirotida</taxon>
        <taxon>Stichopodidae</taxon>
        <taxon>Apostichopus</taxon>
    </lineage>
</organism>
<dbReference type="PANTHER" id="PTHR22807:SF34">
    <property type="entry name" value="TRNA (CYTOSINE(72)-C(5))-METHYLTRANSFERASE NSUN6"/>
    <property type="match status" value="1"/>
</dbReference>
<dbReference type="PROSITE" id="PS50890">
    <property type="entry name" value="PUA"/>
    <property type="match status" value="1"/>
</dbReference>
<dbReference type="SUPFAM" id="SSF88697">
    <property type="entry name" value="PUA domain-like"/>
    <property type="match status" value="1"/>
</dbReference>
<keyword evidence="3 6" id="KW-0808">Transferase</keyword>
<evidence type="ECO:0000256" key="6">
    <source>
        <dbReference type="PROSITE-ProRule" id="PRU01023"/>
    </source>
</evidence>
<dbReference type="GO" id="GO:0008173">
    <property type="term" value="F:RNA methyltransferase activity"/>
    <property type="evidence" value="ECO:0007669"/>
    <property type="project" value="InterPro"/>
</dbReference>
<comment type="similarity">
    <text evidence="1 6">Belongs to the class I-like SAM-binding methyltransferase superfamily. RsmB/NOP family.</text>
</comment>
<keyword evidence="2 6" id="KW-0489">Methyltransferase</keyword>
<dbReference type="Proteomes" id="UP000230750">
    <property type="component" value="Unassembled WGS sequence"/>
</dbReference>
<accession>A0A2G8LQT4</accession>
<feature type="binding site" evidence="6">
    <location>
        <position position="374"/>
    </location>
    <ligand>
        <name>S-adenosyl-L-methionine</name>
        <dbReference type="ChEBI" id="CHEBI:59789"/>
    </ligand>
</feature>
<dbReference type="Pfam" id="PF01189">
    <property type="entry name" value="Methyltr_RsmB-F"/>
    <property type="match status" value="1"/>
</dbReference>
<dbReference type="InterPro" id="IPR001678">
    <property type="entry name" value="MeTrfase_RsmB-F_NOP2_dom"/>
</dbReference>
<feature type="chain" id="PRO_5013715070" evidence="7">
    <location>
        <begin position="17"/>
        <end position="551"/>
    </location>
</feature>
<dbReference type="CDD" id="cd21150">
    <property type="entry name" value="PUA_NSun6-like"/>
    <property type="match status" value="1"/>
</dbReference>
<dbReference type="PROSITE" id="PS01153">
    <property type="entry name" value="NOL1_NOP2_SUN"/>
    <property type="match status" value="1"/>
</dbReference>
<evidence type="ECO:0000313" key="9">
    <source>
        <dbReference type="EMBL" id="PIK62540.1"/>
    </source>
</evidence>
<dbReference type="InterPro" id="IPR036974">
    <property type="entry name" value="PUA_sf"/>
</dbReference>
<evidence type="ECO:0000256" key="2">
    <source>
        <dbReference type="ARBA" id="ARBA00022603"/>
    </source>
</evidence>
<evidence type="ECO:0000256" key="4">
    <source>
        <dbReference type="ARBA" id="ARBA00022691"/>
    </source>
</evidence>
<dbReference type="Gene3D" id="2.30.130.10">
    <property type="entry name" value="PUA domain"/>
    <property type="match status" value="1"/>
</dbReference>
<name>A0A2G8LQT4_STIJA</name>
<evidence type="ECO:0000256" key="1">
    <source>
        <dbReference type="ARBA" id="ARBA00007494"/>
    </source>
</evidence>
<feature type="signal peptide" evidence="7">
    <location>
        <begin position="1"/>
        <end position="16"/>
    </location>
</feature>
<proteinExistence type="inferred from homology"/>
<evidence type="ECO:0000256" key="7">
    <source>
        <dbReference type="SAM" id="SignalP"/>
    </source>
</evidence>
<feature type="active site" description="Nucleophile" evidence="6">
    <location>
        <position position="424"/>
    </location>
</feature>
<gene>
    <name evidence="9" type="ORF">BSL78_00546</name>
</gene>
<feature type="binding site" evidence="6">
    <location>
        <position position="316"/>
    </location>
    <ligand>
        <name>S-adenosyl-L-methionine</name>
        <dbReference type="ChEBI" id="CHEBI:59789"/>
    </ligand>
</feature>
<protein>
    <submittedName>
        <fullName evidence="9">Putative methyltransferase NSUN6 isoform X1</fullName>
    </submittedName>
</protein>
<dbReference type="InterPro" id="IPR029063">
    <property type="entry name" value="SAM-dependent_MTases_sf"/>
</dbReference>
<reference evidence="9 10" key="1">
    <citation type="journal article" date="2017" name="PLoS Biol.">
        <title>The sea cucumber genome provides insights into morphological evolution and visceral regeneration.</title>
        <authorList>
            <person name="Zhang X."/>
            <person name="Sun L."/>
            <person name="Yuan J."/>
            <person name="Sun Y."/>
            <person name="Gao Y."/>
            <person name="Zhang L."/>
            <person name="Li S."/>
            <person name="Dai H."/>
            <person name="Hamel J.F."/>
            <person name="Liu C."/>
            <person name="Yu Y."/>
            <person name="Liu S."/>
            <person name="Lin W."/>
            <person name="Guo K."/>
            <person name="Jin S."/>
            <person name="Xu P."/>
            <person name="Storey K.B."/>
            <person name="Huan P."/>
            <person name="Zhang T."/>
            <person name="Zhou Y."/>
            <person name="Zhang J."/>
            <person name="Lin C."/>
            <person name="Li X."/>
            <person name="Xing L."/>
            <person name="Huo D."/>
            <person name="Sun M."/>
            <person name="Wang L."/>
            <person name="Mercier A."/>
            <person name="Li F."/>
            <person name="Yang H."/>
            <person name="Xiang J."/>
        </authorList>
    </citation>
    <scope>NUCLEOTIDE SEQUENCE [LARGE SCALE GENOMIC DNA]</scope>
    <source>
        <strain evidence="9">Shaxun</strain>
        <tissue evidence="9">Muscle</tissue>
    </source>
</reference>